<evidence type="ECO:0000313" key="3">
    <source>
        <dbReference type="Proteomes" id="UP000534286"/>
    </source>
</evidence>
<proteinExistence type="predicted"/>
<dbReference type="EMBL" id="JACHJU010000001">
    <property type="protein sequence ID" value="MBB4937612.1"/>
    <property type="molecule type" value="Genomic_DNA"/>
</dbReference>
<reference evidence="2 3" key="1">
    <citation type="submission" date="2020-08" db="EMBL/GenBank/DDBJ databases">
        <title>Sequencing the genomes of 1000 actinobacteria strains.</title>
        <authorList>
            <person name="Klenk H.-P."/>
        </authorList>
    </citation>
    <scope>NUCLEOTIDE SEQUENCE [LARGE SCALE GENOMIC DNA]</scope>
    <source>
        <strain evidence="2 3">DSM 43023</strain>
    </source>
</reference>
<dbReference type="PROSITE" id="PS51257">
    <property type="entry name" value="PROKAR_LIPOPROTEIN"/>
    <property type="match status" value="1"/>
</dbReference>
<keyword evidence="3" id="KW-1185">Reference proteome</keyword>
<keyword evidence="1" id="KW-0732">Signal</keyword>
<feature type="chain" id="PRO_5030936529" evidence="1">
    <location>
        <begin position="25"/>
        <end position="205"/>
    </location>
</feature>
<evidence type="ECO:0000313" key="2">
    <source>
        <dbReference type="EMBL" id="MBB4937612.1"/>
    </source>
</evidence>
<dbReference type="GO" id="GO:0003755">
    <property type="term" value="F:peptidyl-prolyl cis-trans isomerase activity"/>
    <property type="evidence" value="ECO:0007669"/>
    <property type="project" value="UniProtKB-EC"/>
</dbReference>
<organism evidence="2 3">
    <name type="scientific">Streptosporangium album</name>
    <dbReference type="NCBI Taxonomy" id="47479"/>
    <lineage>
        <taxon>Bacteria</taxon>
        <taxon>Bacillati</taxon>
        <taxon>Actinomycetota</taxon>
        <taxon>Actinomycetes</taxon>
        <taxon>Streptosporangiales</taxon>
        <taxon>Streptosporangiaceae</taxon>
        <taxon>Streptosporangium</taxon>
    </lineage>
</organism>
<dbReference type="EC" id="5.2.1.8" evidence="2"/>
<dbReference type="Proteomes" id="UP000534286">
    <property type="component" value="Unassembled WGS sequence"/>
</dbReference>
<keyword evidence="2" id="KW-0413">Isomerase</keyword>
<gene>
    <name evidence="2" type="ORF">FHR32_001917</name>
</gene>
<dbReference type="Gene3D" id="1.10.4030.10">
    <property type="entry name" value="Porin chaperone SurA, peptide-binding domain"/>
    <property type="match status" value="1"/>
</dbReference>
<dbReference type="AlphaFoldDB" id="A0A7W7RTH2"/>
<dbReference type="InterPro" id="IPR027304">
    <property type="entry name" value="Trigger_fact/SurA_dom_sf"/>
</dbReference>
<evidence type="ECO:0000256" key="1">
    <source>
        <dbReference type="SAM" id="SignalP"/>
    </source>
</evidence>
<protein>
    <submittedName>
        <fullName evidence="2">Peptidyl-prolyl cis-trans isomerase SurA</fullName>
        <ecNumber evidence="2">5.2.1.8</ecNumber>
    </submittedName>
</protein>
<feature type="signal peptide" evidence="1">
    <location>
        <begin position="1"/>
        <end position="24"/>
    </location>
</feature>
<dbReference type="SUPFAM" id="SSF109998">
    <property type="entry name" value="Triger factor/SurA peptide-binding domain-like"/>
    <property type="match status" value="1"/>
</dbReference>
<name>A0A7W7RTH2_9ACTN</name>
<accession>A0A7W7RTH2</accession>
<dbReference type="Pfam" id="PF13624">
    <property type="entry name" value="SurA_N_3"/>
    <property type="match status" value="1"/>
</dbReference>
<sequence>MRIILAVAAAGVALTACSPTQAGAAAIVGGQRISSSQLDGNVRELEAALTKAGGSAEQLQSYGSLPQLVLYQTATAKQLTIAAERQGVTATEGEVDQLITAAGGQAKYEQQMLQQAVPPSEMRAYAKASLMASKLAAKYGGGTDQAALQRGTAQASKDVQAVKIDWNPRYGTFNAQPSQQQPRIFLTGDRFGKVPAAQAESAPQQ</sequence>
<comment type="caution">
    <text evidence="2">The sequence shown here is derived from an EMBL/GenBank/DDBJ whole genome shotgun (WGS) entry which is preliminary data.</text>
</comment>